<feature type="transmembrane region" description="Helical" evidence="1">
    <location>
        <begin position="261"/>
        <end position="279"/>
    </location>
</feature>
<dbReference type="RefSeq" id="WP_158420410.1">
    <property type="nucleotide sequence ID" value="NZ_JAOQJL010000003.1"/>
</dbReference>
<keyword evidence="1" id="KW-0472">Membrane</keyword>
<dbReference type="EMBL" id="JAOQJL010000003">
    <property type="protein sequence ID" value="MCU6764189.1"/>
    <property type="molecule type" value="Genomic_DNA"/>
</dbReference>
<gene>
    <name evidence="2" type="ORF">OCV61_02040</name>
</gene>
<feature type="transmembrane region" description="Helical" evidence="1">
    <location>
        <begin position="72"/>
        <end position="95"/>
    </location>
</feature>
<evidence type="ECO:0008006" key="4">
    <source>
        <dbReference type="Google" id="ProtNLM"/>
    </source>
</evidence>
<protein>
    <recommendedName>
        <fullName evidence="4">Sporulation integral membrane protein YlbJ</fullName>
    </recommendedName>
</protein>
<evidence type="ECO:0000313" key="2">
    <source>
        <dbReference type="EMBL" id="MCU6764189.1"/>
    </source>
</evidence>
<sequence>MKKKLFFAGICFLLVFLLANPETALLAARDGLSLWFNTLLPTLLPFLILTGLLMNIKISCQIPKPGIRLCKTLFGLSPWGMYAFLFGKLLGFPVGAKLASDLTYSGKICRQEGEYLLTFCSNPSLVFLLTFLGQTCLKGRYPARDLLIPLFLADLCCMLFFRFFVYKGCTATEYMWPDPDAIAEKKTSQACSTGALLDVCIMNGFETITRLGGYILLFSVLSPCISQCPLIPDTFKEILLCIMELTTGLNRIASSNLPERTIYLAAMTLSSFGGLCVAAQTKSVLDGRLSFFPYTSAKCISTILTLCILLIGT</sequence>
<keyword evidence="1" id="KW-0812">Transmembrane</keyword>
<evidence type="ECO:0000313" key="3">
    <source>
        <dbReference type="Proteomes" id="UP001652409"/>
    </source>
</evidence>
<comment type="caution">
    <text evidence="2">The sequence shown here is derived from an EMBL/GenBank/DDBJ whole genome shotgun (WGS) entry which is preliminary data.</text>
</comment>
<reference evidence="2 3" key="1">
    <citation type="journal article" date="2021" name="ISME Commun">
        <title>Automated analysis of genomic sequences facilitates high-throughput and comprehensive description of bacteria.</title>
        <authorList>
            <person name="Hitch T.C.A."/>
        </authorList>
    </citation>
    <scope>NUCLEOTIDE SEQUENCE [LARGE SCALE GENOMIC DNA]</scope>
    <source>
        <strain evidence="2 3">Sanger_23</strain>
    </source>
</reference>
<keyword evidence="3" id="KW-1185">Reference proteome</keyword>
<name>A0ABT2TRZ2_9FIRM</name>
<dbReference type="Proteomes" id="UP001652409">
    <property type="component" value="Unassembled WGS sequence"/>
</dbReference>
<proteinExistence type="predicted"/>
<feature type="transmembrane region" description="Helical" evidence="1">
    <location>
        <begin position="291"/>
        <end position="311"/>
    </location>
</feature>
<evidence type="ECO:0000256" key="1">
    <source>
        <dbReference type="SAM" id="Phobius"/>
    </source>
</evidence>
<keyword evidence="1" id="KW-1133">Transmembrane helix</keyword>
<organism evidence="2 3">
    <name type="scientific">Blautia ammoniilytica</name>
    <dbReference type="NCBI Taxonomy" id="2981782"/>
    <lineage>
        <taxon>Bacteria</taxon>
        <taxon>Bacillati</taxon>
        <taxon>Bacillota</taxon>
        <taxon>Clostridia</taxon>
        <taxon>Lachnospirales</taxon>
        <taxon>Lachnospiraceae</taxon>
        <taxon>Blautia</taxon>
    </lineage>
</organism>
<feature type="transmembrane region" description="Helical" evidence="1">
    <location>
        <begin position="146"/>
        <end position="165"/>
    </location>
</feature>
<accession>A0ABT2TRZ2</accession>